<keyword evidence="3" id="KW-1185">Reference proteome</keyword>
<proteinExistence type="predicted"/>
<name>A0A9J6H515_HAELO</name>
<evidence type="ECO:0000256" key="1">
    <source>
        <dbReference type="SAM" id="MobiDB-lite"/>
    </source>
</evidence>
<dbReference type="VEuPathDB" id="VectorBase:HLOH_056128"/>
<protein>
    <submittedName>
        <fullName evidence="2">Uncharacterized protein</fullName>
    </submittedName>
</protein>
<comment type="caution">
    <text evidence="2">The sequence shown here is derived from an EMBL/GenBank/DDBJ whole genome shotgun (WGS) entry which is preliminary data.</text>
</comment>
<organism evidence="2 3">
    <name type="scientific">Haemaphysalis longicornis</name>
    <name type="common">Bush tick</name>
    <dbReference type="NCBI Taxonomy" id="44386"/>
    <lineage>
        <taxon>Eukaryota</taxon>
        <taxon>Metazoa</taxon>
        <taxon>Ecdysozoa</taxon>
        <taxon>Arthropoda</taxon>
        <taxon>Chelicerata</taxon>
        <taxon>Arachnida</taxon>
        <taxon>Acari</taxon>
        <taxon>Parasitiformes</taxon>
        <taxon>Ixodida</taxon>
        <taxon>Ixodoidea</taxon>
        <taxon>Ixodidae</taxon>
        <taxon>Haemaphysalinae</taxon>
        <taxon>Haemaphysalis</taxon>
    </lineage>
</organism>
<evidence type="ECO:0000313" key="2">
    <source>
        <dbReference type="EMBL" id="KAH9382798.1"/>
    </source>
</evidence>
<accession>A0A9J6H515</accession>
<sequence>MLDQFEFKNRIAETLIRTHVKEIPEVADEAELEVENGESVAVPKRTKVTAIPPNEVRFGYAWALSRACAPEVSNEVPQPRLQRKNPHQMHKM</sequence>
<reference evidence="2 3" key="1">
    <citation type="journal article" date="2020" name="Cell">
        <title>Large-Scale Comparative Analyses of Tick Genomes Elucidate Their Genetic Diversity and Vector Capacities.</title>
        <authorList>
            <consortium name="Tick Genome and Microbiome Consortium (TIGMIC)"/>
            <person name="Jia N."/>
            <person name="Wang J."/>
            <person name="Shi W."/>
            <person name="Du L."/>
            <person name="Sun Y."/>
            <person name="Zhan W."/>
            <person name="Jiang J.F."/>
            <person name="Wang Q."/>
            <person name="Zhang B."/>
            <person name="Ji P."/>
            <person name="Bell-Sakyi L."/>
            <person name="Cui X.M."/>
            <person name="Yuan T.T."/>
            <person name="Jiang B.G."/>
            <person name="Yang W.F."/>
            <person name="Lam T.T."/>
            <person name="Chang Q.C."/>
            <person name="Ding S.J."/>
            <person name="Wang X.J."/>
            <person name="Zhu J.G."/>
            <person name="Ruan X.D."/>
            <person name="Zhao L."/>
            <person name="Wei J.T."/>
            <person name="Ye R.Z."/>
            <person name="Que T.C."/>
            <person name="Du C.H."/>
            <person name="Zhou Y.H."/>
            <person name="Cheng J.X."/>
            <person name="Dai P.F."/>
            <person name="Guo W.B."/>
            <person name="Han X.H."/>
            <person name="Huang E.J."/>
            <person name="Li L.F."/>
            <person name="Wei W."/>
            <person name="Gao Y.C."/>
            <person name="Liu J.Z."/>
            <person name="Shao H.Z."/>
            <person name="Wang X."/>
            <person name="Wang C.C."/>
            <person name="Yang T.C."/>
            <person name="Huo Q.B."/>
            <person name="Li W."/>
            <person name="Chen H.Y."/>
            <person name="Chen S.E."/>
            <person name="Zhou L.G."/>
            <person name="Ni X.B."/>
            <person name="Tian J.H."/>
            <person name="Sheng Y."/>
            <person name="Liu T."/>
            <person name="Pan Y.S."/>
            <person name="Xia L.Y."/>
            <person name="Li J."/>
            <person name="Zhao F."/>
            <person name="Cao W.C."/>
        </authorList>
    </citation>
    <scope>NUCLEOTIDE SEQUENCE [LARGE SCALE GENOMIC DNA]</scope>
    <source>
        <strain evidence="2">HaeL-2018</strain>
    </source>
</reference>
<feature type="region of interest" description="Disordered" evidence="1">
    <location>
        <begin position="72"/>
        <end position="92"/>
    </location>
</feature>
<feature type="compositionally biased region" description="Basic residues" evidence="1">
    <location>
        <begin position="81"/>
        <end position="92"/>
    </location>
</feature>
<dbReference type="Proteomes" id="UP000821853">
    <property type="component" value="Unassembled WGS sequence"/>
</dbReference>
<gene>
    <name evidence="2" type="ORF">HPB48_023360</name>
</gene>
<dbReference type="EMBL" id="JABSTR010000391">
    <property type="protein sequence ID" value="KAH9382798.1"/>
    <property type="molecule type" value="Genomic_DNA"/>
</dbReference>
<dbReference type="AlphaFoldDB" id="A0A9J6H515"/>
<evidence type="ECO:0000313" key="3">
    <source>
        <dbReference type="Proteomes" id="UP000821853"/>
    </source>
</evidence>